<dbReference type="AlphaFoldDB" id="A0A7W3N1D2"/>
<dbReference type="Gene3D" id="3.10.180.10">
    <property type="entry name" value="2,3-Dihydroxybiphenyl 1,2-Dioxygenase, domain 1"/>
    <property type="match status" value="2"/>
</dbReference>
<sequence>MTTRLVQIHMKARDDSALGRFWAEALGWGVSSEGPGVTNLEPVGFDYPDPTAVCIDIVADPMPKTVKNRVHIDLATTSAAHQADLVARLKDLGATPADVGQGDVPWTVLADPEGNEFCVLEPRSIYRDTGPIAAVVVDCTDPRAMARFWGEAMDWTVHEVTDEHAVLRSAQGVGPYLEFLRTPDVKTVRNRVHLDLRPYPGDDQAAEAARLRALGASDIDIGQGDVPWTVLADPEGNEFCVLTPL</sequence>
<protein>
    <submittedName>
        <fullName evidence="2">Putative enzyme related to lactoylglutathione lyase</fullName>
    </submittedName>
</protein>
<dbReference type="InterPro" id="IPR037523">
    <property type="entry name" value="VOC_core"/>
</dbReference>
<accession>A0A7W3N1D2</accession>
<dbReference type="Pfam" id="PF18029">
    <property type="entry name" value="Glyoxalase_6"/>
    <property type="match status" value="2"/>
</dbReference>
<dbReference type="SUPFAM" id="SSF54593">
    <property type="entry name" value="Glyoxalase/Bleomycin resistance protein/Dihydroxybiphenyl dioxygenase"/>
    <property type="match status" value="2"/>
</dbReference>
<evidence type="ECO:0000259" key="1">
    <source>
        <dbReference type="PROSITE" id="PS51819"/>
    </source>
</evidence>
<dbReference type="GO" id="GO:0016829">
    <property type="term" value="F:lyase activity"/>
    <property type="evidence" value="ECO:0007669"/>
    <property type="project" value="UniProtKB-KW"/>
</dbReference>
<dbReference type="EMBL" id="JACJII010000001">
    <property type="protein sequence ID" value="MBA9005733.1"/>
    <property type="molecule type" value="Genomic_DNA"/>
</dbReference>
<dbReference type="PANTHER" id="PTHR35908">
    <property type="entry name" value="HYPOTHETICAL FUSION PROTEIN"/>
    <property type="match status" value="1"/>
</dbReference>
<dbReference type="InterPro" id="IPR041581">
    <property type="entry name" value="Glyoxalase_6"/>
</dbReference>
<feature type="domain" description="VOC" evidence="1">
    <location>
        <begin position="131"/>
        <end position="244"/>
    </location>
</feature>
<dbReference type="CDD" id="cd06587">
    <property type="entry name" value="VOC"/>
    <property type="match status" value="2"/>
</dbReference>
<dbReference type="RefSeq" id="WP_182706827.1">
    <property type="nucleotide sequence ID" value="NZ_JACJII010000001.1"/>
</dbReference>
<organism evidence="2 3">
    <name type="scientific">Thermomonospora cellulosilytica</name>
    <dbReference type="NCBI Taxonomy" id="1411118"/>
    <lineage>
        <taxon>Bacteria</taxon>
        <taxon>Bacillati</taxon>
        <taxon>Actinomycetota</taxon>
        <taxon>Actinomycetes</taxon>
        <taxon>Streptosporangiales</taxon>
        <taxon>Thermomonosporaceae</taxon>
        <taxon>Thermomonospora</taxon>
    </lineage>
</organism>
<keyword evidence="2" id="KW-0456">Lyase</keyword>
<dbReference type="Proteomes" id="UP000539313">
    <property type="component" value="Unassembled WGS sequence"/>
</dbReference>
<comment type="caution">
    <text evidence="2">The sequence shown here is derived from an EMBL/GenBank/DDBJ whole genome shotgun (WGS) entry which is preliminary data.</text>
</comment>
<name>A0A7W3N1D2_9ACTN</name>
<gene>
    <name evidence="2" type="ORF">HNR21_004615</name>
</gene>
<dbReference type="PROSITE" id="PS51819">
    <property type="entry name" value="VOC"/>
    <property type="match status" value="1"/>
</dbReference>
<dbReference type="InterPro" id="IPR029068">
    <property type="entry name" value="Glyas_Bleomycin-R_OHBP_Dase"/>
</dbReference>
<keyword evidence="3" id="KW-1185">Reference proteome</keyword>
<reference evidence="2 3" key="1">
    <citation type="submission" date="2020-08" db="EMBL/GenBank/DDBJ databases">
        <title>Sequencing the genomes of 1000 actinobacteria strains.</title>
        <authorList>
            <person name="Klenk H.-P."/>
        </authorList>
    </citation>
    <scope>NUCLEOTIDE SEQUENCE [LARGE SCALE GENOMIC DNA]</scope>
    <source>
        <strain evidence="2 3">DSM 45823</strain>
    </source>
</reference>
<proteinExistence type="predicted"/>
<evidence type="ECO:0000313" key="2">
    <source>
        <dbReference type="EMBL" id="MBA9005733.1"/>
    </source>
</evidence>
<evidence type="ECO:0000313" key="3">
    <source>
        <dbReference type="Proteomes" id="UP000539313"/>
    </source>
</evidence>
<dbReference type="PANTHER" id="PTHR35908:SF1">
    <property type="entry name" value="CONSERVED PROTEIN"/>
    <property type="match status" value="1"/>
</dbReference>